<sequence>MQDPKPVSVSLKVSGGRVLLRLQVNNPADPRREKGQKEAAPQEEAQQQLGPETAAPVKAAEQPEDAPRAGPDTPQGSPAAAARRSGLHVTISPQLPTPERKRPKEVIDVLREVMRQKRKQERLRRLREEHRGLAVPLAEEAGADAAANRDSGARGVDQSPARPAAAAAGASSSRASGAAGASSSGADGGGGGSAGPNSRSRAKWRDLVRQLDELKASNKAAEGEVGRVLDQMFSMNAELMGCWHEEMSEQMAAMTSKMEVLAEENSRLREEVVSLKDGASTPTNGSELSHFKDRLRRHPSGAPRPGPAASACSDASSLRSSAIAPPSGSLWRGWGGRRAYSTADAYSLPPTPGSHAGGGAASAVTPAARGRAGGSMPPPVDLEALFDSFGTGSARARASGAAGSARGGASDAVALSPRSVLTDA</sequence>
<feature type="region of interest" description="Disordered" evidence="1">
    <location>
        <begin position="274"/>
        <end position="324"/>
    </location>
</feature>
<dbReference type="AlphaFoldDB" id="A0A2V0NSX9"/>
<gene>
    <name evidence="2" type="ORF">Rsub_03042</name>
</gene>
<protein>
    <submittedName>
        <fullName evidence="2">Uncharacterized protein</fullName>
    </submittedName>
</protein>
<keyword evidence="3" id="KW-1185">Reference proteome</keyword>
<accession>A0A2V0NSX9</accession>
<feature type="compositionally biased region" description="Low complexity" evidence="1">
    <location>
        <begin position="138"/>
        <end position="185"/>
    </location>
</feature>
<evidence type="ECO:0000313" key="3">
    <source>
        <dbReference type="Proteomes" id="UP000247498"/>
    </source>
</evidence>
<feature type="compositionally biased region" description="Low complexity" evidence="1">
    <location>
        <begin position="300"/>
        <end position="324"/>
    </location>
</feature>
<feature type="compositionally biased region" description="Basic and acidic residues" evidence="1">
    <location>
        <begin position="98"/>
        <end position="115"/>
    </location>
</feature>
<name>A0A2V0NSX9_9CHLO</name>
<evidence type="ECO:0000256" key="1">
    <source>
        <dbReference type="SAM" id="MobiDB-lite"/>
    </source>
</evidence>
<evidence type="ECO:0000313" key="2">
    <source>
        <dbReference type="EMBL" id="GBF90741.1"/>
    </source>
</evidence>
<comment type="caution">
    <text evidence="2">The sequence shown here is derived from an EMBL/GenBank/DDBJ whole genome shotgun (WGS) entry which is preliminary data.</text>
</comment>
<feature type="compositionally biased region" description="Basic residues" evidence="1">
    <location>
        <begin position="116"/>
        <end position="125"/>
    </location>
</feature>
<dbReference type="InParanoid" id="A0A2V0NSX9"/>
<reference evidence="2 3" key="1">
    <citation type="journal article" date="2018" name="Sci. Rep.">
        <title>Raphidocelis subcapitata (=Pseudokirchneriella subcapitata) provides an insight into genome evolution and environmental adaptations in the Sphaeropleales.</title>
        <authorList>
            <person name="Suzuki S."/>
            <person name="Yamaguchi H."/>
            <person name="Nakajima N."/>
            <person name="Kawachi M."/>
        </authorList>
    </citation>
    <scope>NUCLEOTIDE SEQUENCE [LARGE SCALE GENOMIC DNA]</scope>
    <source>
        <strain evidence="2 3">NIES-35</strain>
    </source>
</reference>
<feature type="compositionally biased region" description="Low complexity" evidence="1">
    <location>
        <begin position="38"/>
        <end position="52"/>
    </location>
</feature>
<proteinExistence type="predicted"/>
<organism evidence="2 3">
    <name type="scientific">Raphidocelis subcapitata</name>
    <dbReference type="NCBI Taxonomy" id="307507"/>
    <lineage>
        <taxon>Eukaryota</taxon>
        <taxon>Viridiplantae</taxon>
        <taxon>Chlorophyta</taxon>
        <taxon>core chlorophytes</taxon>
        <taxon>Chlorophyceae</taxon>
        <taxon>CS clade</taxon>
        <taxon>Sphaeropleales</taxon>
        <taxon>Selenastraceae</taxon>
        <taxon>Raphidocelis</taxon>
    </lineage>
</organism>
<feature type="region of interest" description="Disordered" evidence="1">
    <location>
        <begin position="397"/>
        <end position="424"/>
    </location>
</feature>
<feature type="compositionally biased region" description="Low complexity" evidence="1">
    <location>
        <begin position="397"/>
        <end position="410"/>
    </location>
</feature>
<dbReference type="EMBL" id="BDRX01000019">
    <property type="protein sequence ID" value="GBF90741.1"/>
    <property type="molecule type" value="Genomic_DNA"/>
</dbReference>
<dbReference type="Proteomes" id="UP000247498">
    <property type="component" value="Unassembled WGS sequence"/>
</dbReference>
<feature type="region of interest" description="Disordered" evidence="1">
    <location>
        <begin position="351"/>
        <end position="379"/>
    </location>
</feature>
<feature type="region of interest" description="Disordered" evidence="1">
    <location>
        <begin position="1"/>
        <end position="205"/>
    </location>
</feature>
<dbReference type="OrthoDB" id="10657746at2759"/>